<name>A0AAV0AVN5_PHAPC</name>
<feature type="non-terminal residue" evidence="1">
    <location>
        <position position="1"/>
    </location>
</feature>
<keyword evidence="2" id="KW-1185">Reference proteome</keyword>
<protein>
    <submittedName>
        <fullName evidence="1">Uncharacterized protein</fullName>
    </submittedName>
</protein>
<proteinExistence type="predicted"/>
<evidence type="ECO:0000313" key="2">
    <source>
        <dbReference type="Proteomes" id="UP001153365"/>
    </source>
</evidence>
<gene>
    <name evidence="1" type="ORF">PPACK8108_LOCUS8132</name>
</gene>
<feature type="non-terminal residue" evidence="1">
    <location>
        <position position="75"/>
    </location>
</feature>
<evidence type="ECO:0000313" key="1">
    <source>
        <dbReference type="EMBL" id="CAH7673252.1"/>
    </source>
</evidence>
<sequence length="75" mass="8988">IFIFIFCFFFLVSFFIFCNRIYFHNSIGHGICNTDQTMETFWLMQPPKGFSHTLTQYRSIHIELYVDLPHKLSTS</sequence>
<dbReference type="Proteomes" id="UP001153365">
    <property type="component" value="Unassembled WGS sequence"/>
</dbReference>
<dbReference type="EMBL" id="CALTRL010001649">
    <property type="protein sequence ID" value="CAH7673252.1"/>
    <property type="molecule type" value="Genomic_DNA"/>
</dbReference>
<dbReference type="AlphaFoldDB" id="A0AAV0AVN5"/>
<comment type="caution">
    <text evidence="1">The sequence shown here is derived from an EMBL/GenBank/DDBJ whole genome shotgun (WGS) entry which is preliminary data.</text>
</comment>
<organism evidence="1 2">
    <name type="scientific">Phakopsora pachyrhizi</name>
    <name type="common">Asian soybean rust disease fungus</name>
    <dbReference type="NCBI Taxonomy" id="170000"/>
    <lineage>
        <taxon>Eukaryota</taxon>
        <taxon>Fungi</taxon>
        <taxon>Dikarya</taxon>
        <taxon>Basidiomycota</taxon>
        <taxon>Pucciniomycotina</taxon>
        <taxon>Pucciniomycetes</taxon>
        <taxon>Pucciniales</taxon>
        <taxon>Phakopsoraceae</taxon>
        <taxon>Phakopsora</taxon>
    </lineage>
</organism>
<accession>A0AAV0AVN5</accession>
<reference evidence="1" key="1">
    <citation type="submission" date="2022-06" db="EMBL/GenBank/DDBJ databases">
        <authorList>
            <consortium name="SYNGENTA / RWTH Aachen University"/>
        </authorList>
    </citation>
    <scope>NUCLEOTIDE SEQUENCE</scope>
</reference>